<sequence>MGSAALLERIDDLPRLPKAISELLDAVNDESATIKGIAEKVSQDQLVTARVLRMANSAYFGRSREVGSLDEAVIRLGMQKLRTLVIASAVVGAMPEIEGFDIGEFWGHTFEVAVHCQAMARNVDGVEPDAAFTCAILHSIGDMLIAVVAPDKVLEIKDEIARGMEKAQAEERVLGYDSAQLGALLAENWKFPLQLVDGIRFQYEPKRSRPYSSLAGLLHTSKALIAGWDEVCDTDKSCWMSQKAADAGLRLQMSELAGTLEEIRGQGYEMGKMLA</sequence>
<dbReference type="PANTHER" id="PTHR33525">
    <property type="match status" value="1"/>
</dbReference>
<name>A0ABT0NAT3_9GAMM</name>
<evidence type="ECO:0000313" key="3">
    <source>
        <dbReference type="Proteomes" id="UP001202831"/>
    </source>
</evidence>
<dbReference type="InterPro" id="IPR052340">
    <property type="entry name" value="RNase_Y/CdgJ"/>
</dbReference>
<dbReference type="Proteomes" id="UP001202831">
    <property type="component" value="Unassembled WGS sequence"/>
</dbReference>
<dbReference type="Gene3D" id="1.10.3210.10">
    <property type="entry name" value="Hypothetical protein af1432"/>
    <property type="match status" value="1"/>
</dbReference>
<feature type="domain" description="HDOD" evidence="1">
    <location>
        <begin position="13"/>
        <end position="205"/>
    </location>
</feature>
<dbReference type="PROSITE" id="PS51833">
    <property type="entry name" value="HDOD"/>
    <property type="match status" value="1"/>
</dbReference>
<dbReference type="InterPro" id="IPR013976">
    <property type="entry name" value="HDOD"/>
</dbReference>
<dbReference type="EMBL" id="JAKIKT010000006">
    <property type="protein sequence ID" value="MCL2915250.1"/>
    <property type="molecule type" value="Genomic_DNA"/>
</dbReference>
<dbReference type="Pfam" id="PF08668">
    <property type="entry name" value="HDOD"/>
    <property type="match status" value="1"/>
</dbReference>
<accession>A0ABT0NAT3</accession>
<dbReference type="RefSeq" id="WP_249249832.1">
    <property type="nucleotide sequence ID" value="NZ_JAKIKT010000006.1"/>
</dbReference>
<proteinExistence type="predicted"/>
<reference evidence="2 3" key="1">
    <citation type="submission" date="2022-01" db="EMBL/GenBank/DDBJ databases">
        <title>Whole genome-based taxonomy of the Shewanellaceae.</title>
        <authorList>
            <person name="Martin-Rodriguez A.J."/>
        </authorList>
    </citation>
    <scope>NUCLEOTIDE SEQUENCE [LARGE SCALE GENOMIC DNA]</scope>
    <source>
        <strain evidence="2 3">DSM 21332</strain>
    </source>
</reference>
<dbReference type="SUPFAM" id="SSF109604">
    <property type="entry name" value="HD-domain/PDEase-like"/>
    <property type="match status" value="1"/>
</dbReference>
<comment type="caution">
    <text evidence="2">The sequence shown here is derived from an EMBL/GenBank/DDBJ whole genome shotgun (WGS) entry which is preliminary data.</text>
</comment>
<dbReference type="PANTHER" id="PTHR33525:SF6">
    <property type="entry name" value="HDOD DOMAIN-CONTAINING PROTEIN"/>
    <property type="match status" value="1"/>
</dbReference>
<gene>
    <name evidence="2" type="ORF">L2725_15930</name>
</gene>
<organism evidence="2 3">
    <name type="scientific">Shewanella corallii</name>
    <dbReference type="NCBI Taxonomy" id="560080"/>
    <lineage>
        <taxon>Bacteria</taxon>
        <taxon>Pseudomonadati</taxon>
        <taxon>Pseudomonadota</taxon>
        <taxon>Gammaproteobacteria</taxon>
        <taxon>Alteromonadales</taxon>
        <taxon>Shewanellaceae</taxon>
        <taxon>Shewanella</taxon>
    </lineage>
</organism>
<keyword evidence="3" id="KW-1185">Reference proteome</keyword>
<evidence type="ECO:0000313" key="2">
    <source>
        <dbReference type="EMBL" id="MCL2915250.1"/>
    </source>
</evidence>
<protein>
    <submittedName>
        <fullName evidence="2">HDOD domain-containing protein</fullName>
    </submittedName>
</protein>
<evidence type="ECO:0000259" key="1">
    <source>
        <dbReference type="PROSITE" id="PS51833"/>
    </source>
</evidence>